<keyword evidence="2" id="KW-0479">Metal-binding</keyword>
<dbReference type="InterPro" id="IPR045358">
    <property type="entry name" value="Ty3_capsid"/>
</dbReference>
<gene>
    <name evidence="4" type="ORF">F5050DRAFT_1788845</name>
</gene>
<comment type="caution">
    <text evidence="4">The sequence shown here is derived from an EMBL/GenBank/DDBJ whole genome shotgun (WGS) entry which is preliminary data.</text>
</comment>
<dbReference type="Pfam" id="PF00098">
    <property type="entry name" value="zf-CCHC"/>
    <property type="match status" value="1"/>
</dbReference>
<proteinExistence type="predicted"/>
<evidence type="ECO:0000259" key="3">
    <source>
        <dbReference type="PROSITE" id="PS50158"/>
    </source>
</evidence>
<name>A0ABQ8Q1U0_9AGAR</name>
<evidence type="ECO:0000313" key="5">
    <source>
        <dbReference type="Proteomes" id="UP001163828"/>
    </source>
</evidence>
<evidence type="ECO:0000313" key="4">
    <source>
        <dbReference type="EMBL" id="KAJ3992403.1"/>
    </source>
</evidence>
<evidence type="ECO:0000256" key="2">
    <source>
        <dbReference type="PROSITE-ProRule" id="PRU00047"/>
    </source>
</evidence>
<dbReference type="InterPro" id="IPR036875">
    <property type="entry name" value="Znf_CCHC_sf"/>
</dbReference>
<keyword evidence="2" id="KW-0862">Zinc</keyword>
<accession>A0ABQ8Q1U0</accession>
<dbReference type="InterPro" id="IPR001878">
    <property type="entry name" value="Znf_CCHC"/>
</dbReference>
<dbReference type="SUPFAM" id="SSF57756">
    <property type="entry name" value="Retrovirus zinc finger-like domains"/>
    <property type="match status" value="1"/>
</dbReference>
<evidence type="ECO:0000256" key="1">
    <source>
        <dbReference type="ARBA" id="ARBA00022664"/>
    </source>
</evidence>
<dbReference type="SMART" id="SM00343">
    <property type="entry name" value="ZnF_C2HC"/>
    <property type="match status" value="1"/>
</dbReference>
<feature type="domain" description="CCHC-type" evidence="3">
    <location>
        <begin position="308"/>
        <end position="323"/>
    </location>
</feature>
<reference evidence="4" key="1">
    <citation type="submission" date="2022-08" db="EMBL/GenBank/DDBJ databases">
        <authorList>
            <consortium name="DOE Joint Genome Institute"/>
            <person name="Min B."/>
            <person name="Riley R."/>
            <person name="Sierra-Patev S."/>
            <person name="Naranjo-Ortiz M."/>
            <person name="Looney B."/>
            <person name="Konkel Z."/>
            <person name="Slot J.C."/>
            <person name="Sakamoto Y."/>
            <person name="Steenwyk J.L."/>
            <person name="Rokas A."/>
            <person name="Carro J."/>
            <person name="Camarero S."/>
            <person name="Ferreira P."/>
            <person name="Molpeceres G."/>
            <person name="Ruiz-Duenas F.J."/>
            <person name="Serrano A."/>
            <person name="Henrissat B."/>
            <person name="Drula E."/>
            <person name="Hughes K.W."/>
            <person name="Mata J.L."/>
            <person name="Ishikawa N.K."/>
            <person name="Vargas-Isla R."/>
            <person name="Ushijima S."/>
            <person name="Smith C.A."/>
            <person name="Ahrendt S."/>
            <person name="Andreopoulos W."/>
            <person name="He G."/>
            <person name="Labutti K."/>
            <person name="Lipzen A."/>
            <person name="Ng V."/>
            <person name="Sandor L."/>
            <person name="Barry K."/>
            <person name="Martinez A.T."/>
            <person name="Xiao Y."/>
            <person name="Gibbons J.G."/>
            <person name="Terashima K."/>
            <person name="Hibbett D.S."/>
            <person name="Grigoriev I.V."/>
        </authorList>
    </citation>
    <scope>NUCLEOTIDE SEQUENCE</scope>
    <source>
        <strain evidence="4">TFB10827</strain>
    </source>
</reference>
<keyword evidence="1" id="KW-0507">mRNA processing</keyword>
<dbReference type="EMBL" id="MU790860">
    <property type="protein sequence ID" value="KAJ3992403.1"/>
    <property type="molecule type" value="Genomic_DNA"/>
</dbReference>
<dbReference type="Proteomes" id="UP001163828">
    <property type="component" value="Unassembled WGS sequence"/>
</dbReference>
<dbReference type="Gene3D" id="4.10.60.10">
    <property type="entry name" value="Zinc finger, CCHC-type"/>
    <property type="match status" value="1"/>
</dbReference>
<keyword evidence="5" id="KW-1185">Reference proteome</keyword>
<sequence>MSEVTLDQLQSVLTAEAFSVIAPIFTSIAQRLSTNKQQVANLQNTRVATQQLSESFREALSHISIPHAAPTPSAASAHAPFHTELPLFKGHPEENVSAFISIAQDLLTATHISPNDWAVIVSGCFRDAALTWYLAKKQENGGNALTWERLEAELRKQFDHPAHTNEIRTKLTKCSFKNNVNDFITQFQKLEMQLPPTKMTFGDHKFHFLRPLPSELAFHIANSGPKDMAVVYESARIWECHCRVTSRTTDSCRNPYTYSTPSSSSTSHFSFTPASSTNPVPMDLDVFTPHPNRSSRAPASKTSMSQVRCYNCQKYGHFAKDCPIPLNRCSISVILAPSNPVSLIIVPNLTILLRLS</sequence>
<dbReference type="Pfam" id="PF19259">
    <property type="entry name" value="Ty3_capsid"/>
    <property type="match status" value="1"/>
</dbReference>
<organism evidence="4 5">
    <name type="scientific">Lentinula boryana</name>
    <dbReference type="NCBI Taxonomy" id="40481"/>
    <lineage>
        <taxon>Eukaryota</taxon>
        <taxon>Fungi</taxon>
        <taxon>Dikarya</taxon>
        <taxon>Basidiomycota</taxon>
        <taxon>Agaricomycotina</taxon>
        <taxon>Agaricomycetes</taxon>
        <taxon>Agaricomycetidae</taxon>
        <taxon>Agaricales</taxon>
        <taxon>Marasmiineae</taxon>
        <taxon>Omphalotaceae</taxon>
        <taxon>Lentinula</taxon>
    </lineage>
</organism>
<protein>
    <recommendedName>
        <fullName evidence="3">CCHC-type domain-containing protein</fullName>
    </recommendedName>
</protein>
<keyword evidence="2" id="KW-0863">Zinc-finger</keyword>
<dbReference type="PROSITE" id="PS50158">
    <property type="entry name" value="ZF_CCHC"/>
    <property type="match status" value="1"/>
</dbReference>